<dbReference type="Proteomes" id="UP000230750">
    <property type="component" value="Unassembled WGS sequence"/>
</dbReference>
<evidence type="ECO:0000256" key="1">
    <source>
        <dbReference type="SAM" id="Coils"/>
    </source>
</evidence>
<keyword evidence="3" id="KW-1185">Reference proteome</keyword>
<gene>
    <name evidence="2" type="ORF">BSL78_20792</name>
</gene>
<keyword evidence="1" id="KW-0175">Coiled coil</keyword>
<name>A0A2G8K323_STIJA</name>
<dbReference type="AlphaFoldDB" id="A0A2G8K323"/>
<dbReference type="OrthoDB" id="8186171at2759"/>
<reference evidence="2 3" key="1">
    <citation type="journal article" date="2017" name="PLoS Biol.">
        <title>The sea cucumber genome provides insights into morphological evolution and visceral regeneration.</title>
        <authorList>
            <person name="Zhang X."/>
            <person name="Sun L."/>
            <person name="Yuan J."/>
            <person name="Sun Y."/>
            <person name="Gao Y."/>
            <person name="Zhang L."/>
            <person name="Li S."/>
            <person name="Dai H."/>
            <person name="Hamel J.F."/>
            <person name="Liu C."/>
            <person name="Yu Y."/>
            <person name="Liu S."/>
            <person name="Lin W."/>
            <person name="Guo K."/>
            <person name="Jin S."/>
            <person name="Xu P."/>
            <person name="Storey K.B."/>
            <person name="Huan P."/>
            <person name="Zhang T."/>
            <person name="Zhou Y."/>
            <person name="Zhang J."/>
            <person name="Lin C."/>
            <person name="Li X."/>
            <person name="Xing L."/>
            <person name="Huo D."/>
            <person name="Sun M."/>
            <person name="Wang L."/>
            <person name="Mercier A."/>
            <person name="Li F."/>
            <person name="Yang H."/>
            <person name="Xiang J."/>
        </authorList>
    </citation>
    <scope>NUCLEOTIDE SEQUENCE [LARGE SCALE GENOMIC DNA]</scope>
    <source>
        <strain evidence="2">Shaxun</strain>
        <tissue evidence="2">Muscle</tissue>
    </source>
</reference>
<dbReference type="Gene3D" id="1.10.10.2590">
    <property type="entry name" value="BEN domain"/>
    <property type="match status" value="1"/>
</dbReference>
<sequence>MVLMQQLLLESNYTNAADLSHIQMLEEKIYKLKEDKRVLRAENKNLRRTIRLMDSLPELLQSVEKLRKETPIPKSIEEEAPVCTPVKLKDDLPSGVQKVNKILARCNVMEPAKMVNDILIGTFSEEYLSSHSITGTNGTTKEPMDPVILNEIICKYALNALVFFSYNEIIGPQTLIF</sequence>
<dbReference type="EMBL" id="MRZV01000941">
    <property type="protein sequence ID" value="PIK42349.1"/>
    <property type="molecule type" value="Genomic_DNA"/>
</dbReference>
<evidence type="ECO:0000313" key="3">
    <source>
        <dbReference type="Proteomes" id="UP000230750"/>
    </source>
</evidence>
<accession>A0A2G8K323</accession>
<protein>
    <submittedName>
        <fullName evidence="2">Uncharacterized protein</fullName>
    </submittedName>
</protein>
<organism evidence="2 3">
    <name type="scientific">Stichopus japonicus</name>
    <name type="common">Sea cucumber</name>
    <dbReference type="NCBI Taxonomy" id="307972"/>
    <lineage>
        <taxon>Eukaryota</taxon>
        <taxon>Metazoa</taxon>
        <taxon>Echinodermata</taxon>
        <taxon>Eleutherozoa</taxon>
        <taxon>Echinozoa</taxon>
        <taxon>Holothuroidea</taxon>
        <taxon>Aspidochirotacea</taxon>
        <taxon>Aspidochirotida</taxon>
        <taxon>Stichopodidae</taxon>
        <taxon>Apostichopus</taxon>
    </lineage>
</organism>
<proteinExistence type="predicted"/>
<evidence type="ECO:0000313" key="2">
    <source>
        <dbReference type="EMBL" id="PIK42349.1"/>
    </source>
</evidence>
<comment type="caution">
    <text evidence="2">The sequence shown here is derived from an EMBL/GenBank/DDBJ whole genome shotgun (WGS) entry which is preliminary data.</text>
</comment>
<feature type="coiled-coil region" evidence="1">
    <location>
        <begin position="22"/>
        <end position="49"/>
    </location>
</feature>